<evidence type="ECO:0000256" key="7">
    <source>
        <dbReference type="ARBA" id="ARBA00022741"/>
    </source>
</evidence>
<keyword evidence="8" id="KW-0560">Oxidoreductase</keyword>
<dbReference type="PANTHER" id="PTHR43371:SF1">
    <property type="entry name" value="RIBONUCLEOSIDE-DIPHOSPHATE REDUCTASE"/>
    <property type="match status" value="1"/>
</dbReference>
<comment type="function">
    <text evidence="10">Catalyzes the reduction of ribonucleotides to deoxyribonucleotides. May function to provide a pool of deoxyribonucleotide precursors for DNA repair during oxygen limitation and/or for immediate growth after restoration of oxygen.</text>
</comment>
<dbReference type="Pfam" id="PF12637">
    <property type="entry name" value="TSCPD"/>
    <property type="match status" value="1"/>
</dbReference>
<keyword evidence="5" id="KW-0846">Cobalamin</keyword>
<evidence type="ECO:0000256" key="2">
    <source>
        <dbReference type="ARBA" id="ARBA00007405"/>
    </source>
</evidence>
<evidence type="ECO:0000256" key="5">
    <source>
        <dbReference type="ARBA" id="ARBA00022628"/>
    </source>
</evidence>
<dbReference type="AlphaFoldDB" id="A0A6J7KHI2"/>
<dbReference type="InterPro" id="IPR024434">
    <property type="entry name" value="TSCPD_dom"/>
</dbReference>
<dbReference type="GO" id="GO:0000166">
    <property type="term" value="F:nucleotide binding"/>
    <property type="evidence" value="ECO:0007669"/>
    <property type="project" value="UniProtKB-KW"/>
</dbReference>
<dbReference type="InterPro" id="IPR050862">
    <property type="entry name" value="RdRp_reductase_class-2"/>
</dbReference>
<proteinExistence type="inferred from homology"/>
<evidence type="ECO:0000256" key="3">
    <source>
        <dbReference type="ARBA" id="ARBA00012274"/>
    </source>
</evidence>
<dbReference type="GO" id="GO:0031419">
    <property type="term" value="F:cobalamin binding"/>
    <property type="evidence" value="ECO:0007669"/>
    <property type="project" value="UniProtKB-KW"/>
</dbReference>
<evidence type="ECO:0000256" key="4">
    <source>
        <dbReference type="ARBA" id="ARBA00014409"/>
    </source>
</evidence>
<dbReference type="GO" id="GO:0004748">
    <property type="term" value="F:ribonucleoside-diphosphate reductase activity, thioredoxin disulfide as acceptor"/>
    <property type="evidence" value="ECO:0007669"/>
    <property type="project" value="UniProtKB-EC"/>
</dbReference>
<dbReference type="PANTHER" id="PTHR43371">
    <property type="entry name" value="VITAMIN B12-DEPENDENT RIBONUCLEOTIDE REDUCTASE"/>
    <property type="match status" value="1"/>
</dbReference>
<comment type="catalytic activity">
    <reaction evidence="12">
        <text>a 2'-deoxyribonucleoside 5'-diphosphate + [thioredoxin]-disulfide + H2O = a ribonucleoside 5'-diphosphate + [thioredoxin]-dithiol</text>
        <dbReference type="Rhea" id="RHEA:23252"/>
        <dbReference type="Rhea" id="RHEA-COMP:10698"/>
        <dbReference type="Rhea" id="RHEA-COMP:10700"/>
        <dbReference type="ChEBI" id="CHEBI:15377"/>
        <dbReference type="ChEBI" id="CHEBI:29950"/>
        <dbReference type="ChEBI" id="CHEBI:50058"/>
        <dbReference type="ChEBI" id="CHEBI:57930"/>
        <dbReference type="ChEBI" id="CHEBI:73316"/>
        <dbReference type="EC" id="1.17.4.1"/>
    </reaction>
</comment>
<dbReference type="EMBL" id="CAFBNF010000208">
    <property type="protein sequence ID" value="CAB4954955.1"/>
    <property type="molecule type" value="Genomic_DNA"/>
</dbReference>
<dbReference type="GO" id="GO:0071897">
    <property type="term" value="P:DNA biosynthetic process"/>
    <property type="evidence" value="ECO:0007669"/>
    <property type="project" value="UniProtKB-KW"/>
</dbReference>
<evidence type="ECO:0000259" key="13">
    <source>
        <dbReference type="Pfam" id="PF12637"/>
    </source>
</evidence>
<protein>
    <recommendedName>
        <fullName evidence="4">Vitamin B12-dependent ribonucleotide reductase</fullName>
        <ecNumber evidence="3">1.17.4.1</ecNumber>
    </recommendedName>
    <alternativeName>
        <fullName evidence="11">Ribonucleoside-diphosphate reductase NrdJ</fullName>
    </alternativeName>
</protein>
<keyword evidence="7" id="KW-0547">Nucleotide-binding</keyword>
<reference evidence="14" key="1">
    <citation type="submission" date="2020-05" db="EMBL/GenBank/DDBJ databases">
        <authorList>
            <person name="Chiriac C."/>
            <person name="Salcher M."/>
            <person name="Ghai R."/>
            <person name="Kavagutti S V."/>
        </authorList>
    </citation>
    <scope>NUCLEOTIDE SEQUENCE</scope>
</reference>
<evidence type="ECO:0000256" key="10">
    <source>
        <dbReference type="ARBA" id="ARBA00025437"/>
    </source>
</evidence>
<dbReference type="EC" id="1.17.4.1" evidence="3"/>
<sequence length="259" mass="27349">MGIKALAIYRDNCKVGQPLSDGKAQKADAPTEAAVVEFRPTRKRLPKARPSQTISFSVGGAEGYMTAGSYPDDGLGEVFLKLGKQGSTLAGVMDAFSIAISIALQYGVPLEAFVSKFVNMRFEPAGMTDDPDIRMAQSMMDYIFRRLALDYLPYDKREALGIFTAEERAVTVAESYGSVSAAPVDEVDTEALAQSVPVAVAPQARITGDTTGVHSSAELLEAITGKTADAPLCMTCGIKMRPAGSCYVCEGCGSTSGCS</sequence>
<name>A0A6J7KHI2_9ZZZZ</name>
<evidence type="ECO:0000256" key="12">
    <source>
        <dbReference type="ARBA" id="ARBA00047754"/>
    </source>
</evidence>
<evidence type="ECO:0000256" key="8">
    <source>
        <dbReference type="ARBA" id="ARBA00023002"/>
    </source>
</evidence>
<accession>A0A6J7KHI2</accession>
<evidence type="ECO:0000256" key="11">
    <source>
        <dbReference type="ARBA" id="ARBA00033050"/>
    </source>
</evidence>
<organism evidence="14">
    <name type="scientific">freshwater metagenome</name>
    <dbReference type="NCBI Taxonomy" id="449393"/>
    <lineage>
        <taxon>unclassified sequences</taxon>
        <taxon>metagenomes</taxon>
        <taxon>ecological metagenomes</taxon>
    </lineage>
</organism>
<evidence type="ECO:0000256" key="9">
    <source>
        <dbReference type="ARBA" id="ARBA00023285"/>
    </source>
</evidence>
<comment type="cofactor">
    <cofactor evidence="1">
        <name>adenosylcob(III)alamin</name>
        <dbReference type="ChEBI" id="CHEBI:18408"/>
    </cofactor>
</comment>
<comment type="similarity">
    <text evidence="2">Belongs to the ribonucleoside diphosphate reductase class-2 family.</text>
</comment>
<keyword evidence="6" id="KW-0237">DNA synthesis</keyword>
<evidence type="ECO:0000313" key="14">
    <source>
        <dbReference type="EMBL" id="CAB4954955.1"/>
    </source>
</evidence>
<keyword evidence="9" id="KW-0170">Cobalt</keyword>
<evidence type="ECO:0000256" key="1">
    <source>
        <dbReference type="ARBA" id="ARBA00001922"/>
    </source>
</evidence>
<evidence type="ECO:0000256" key="6">
    <source>
        <dbReference type="ARBA" id="ARBA00022634"/>
    </source>
</evidence>
<gene>
    <name evidence="14" type="ORF">UFOPK3773_01628</name>
</gene>
<feature type="domain" description="TSCPD" evidence="13">
    <location>
        <begin position="52"/>
        <end position="150"/>
    </location>
</feature>